<dbReference type="AlphaFoldDB" id="A0A1C7MK38"/>
<dbReference type="STRING" id="5627.A0A1C7MK38"/>
<evidence type="ECO:0000313" key="4">
    <source>
        <dbReference type="EMBL" id="OBZ77158.1"/>
    </source>
</evidence>
<dbReference type="EMBL" id="LUGG01000003">
    <property type="protein sequence ID" value="OBZ77158.1"/>
    <property type="molecule type" value="Genomic_DNA"/>
</dbReference>
<organism evidence="4 5">
    <name type="scientific">Grifola frondosa</name>
    <name type="common">Maitake</name>
    <name type="synonym">Polyporus frondosus</name>
    <dbReference type="NCBI Taxonomy" id="5627"/>
    <lineage>
        <taxon>Eukaryota</taxon>
        <taxon>Fungi</taxon>
        <taxon>Dikarya</taxon>
        <taxon>Basidiomycota</taxon>
        <taxon>Agaricomycotina</taxon>
        <taxon>Agaricomycetes</taxon>
        <taxon>Polyporales</taxon>
        <taxon>Grifolaceae</taxon>
        <taxon>Grifola</taxon>
    </lineage>
</organism>
<protein>
    <submittedName>
        <fullName evidence="4">Cathepsin D</fullName>
    </submittedName>
</protein>
<gene>
    <name evidence="4" type="primary">Ctsd_1</name>
    <name evidence="4" type="ORF">A0H81_03868</name>
</gene>
<dbReference type="InterPro" id="IPR001461">
    <property type="entry name" value="Aspartic_peptidase_A1"/>
</dbReference>
<keyword evidence="5" id="KW-1185">Reference proteome</keyword>
<comment type="caution">
    <text evidence="4">The sequence shown here is derived from an EMBL/GenBank/DDBJ whole genome shotgun (WGS) entry which is preliminary data.</text>
</comment>
<dbReference type="GO" id="GO:0004190">
    <property type="term" value="F:aspartic-type endopeptidase activity"/>
    <property type="evidence" value="ECO:0007669"/>
    <property type="project" value="InterPro"/>
</dbReference>
<dbReference type="Proteomes" id="UP000092993">
    <property type="component" value="Unassembled WGS sequence"/>
</dbReference>
<dbReference type="GO" id="GO:0006508">
    <property type="term" value="P:proteolysis"/>
    <property type="evidence" value="ECO:0007669"/>
    <property type="project" value="InterPro"/>
</dbReference>
<reference evidence="4 5" key="1">
    <citation type="submission" date="2016-03" db="EMBL/GenBank/DDBJ databases">
        <title>Whole genome sequencing of Grifola frondosa 9006-11.</title>
        <authorList>
            <person name="Min B."/>
            <person name="Park H."/>
            <person name="Kim J.-G."/>
            <person name="Cho H."/>
            <person name="Oh Y.-L."/>
            <person name="Kong W.-S."/>
            <person name="Choi I.-G."/>
        </authorList>
    </citation>
    <scope>NUCLEOTIDE SEQUENCE [LARGE SCALE GENOMIC DNA]</scope>
    <source>
        <strain evidence="4 5">9006-11</strain>
    </source>
</reference>
<accession>A0A1C7MK38</accession>
<evidence type="ECO:0000313" key="5">
    <source>
        <dbReference type="Proteomes" id="UP000092993"/>
    </source>
</evidence>
<evidence type="ECO:0000256" key="1">
    <source>
        <dbReference type="ARBA" id="ARBA00007447"/>
    </source>
</evidence>
<dbReference type="Pfam" id="PF00026">
    <property type="entry name" value="Asp"/>
    <property type="match status" value="1"/>
</dbReference>
<evidence type="ECO:0000256" key="2">
    <source>
        <dbReference type="SAM" id="MobiDB-lite"/>
    </source>
</evidence>
<dbReference type="InterPro" id="IPR033121">
    <property type="entry name" value="PEPTIDASE_A1"/>
</dbReference>
<dbReference type="PROSITE" id="PS51767">
    <property type="entry name" value="PEPTIDASE_A1"/>
    <property type="match status" value="1"/>
</dbReference>
<dbReference type="OrthoDB" id="771136at2759"/>
<dbReference type="Gene3D" id="2.40.70.10">
    <property type="entry name" value="Acid Proteases"/>
    <property type="match status" value="1"/>
</dbReference>
<name>A0A1C7MK38_GRIFR</name>
<feature type="compositionally biased region" description="Low complexity" evidence="2">
    <location>
        <begin position="308"/>
        <end position="365"/>
    </location>
</feature>
<dbReference type="InterPro" id="IPR021109">
    <property type="entry name" value="Peptidase_aspartic_dom_sf"/>
</dbReference>
<comment type="similarity">
    <text evidence="1">Belongs to the peptidase A1 family.</text>
</comment>
<feature type="region of interest" description="Disordered" evidence="2">
    <location>
        <begin position="307"/>
        <end position="365"/>
    </location>
</feature>
<dbReference type="CDD" id="cd05471">
    <property type="entry name" value="pepsin_like"/>
    <property type="match status" value="1"/>
</dbReference>
<dbReference type="PANTHER" id="PTHR47966:SF51">
    <property type="entry name" value="BETA-SITE APP-CLEAVING ENZYME, ISOFORM A-RELATED"/>
    <property type="match status" value="1"/>
</dbReference>
<feature type="domain" description="Peptidase A1" evidence="3">
    <location>
        <begin position="1"/>
        <end position="281"/>
    </location>
</feature>
<dbReference type="SUPFAM" id="SSF50630">
    <property type="entry name" value="Acid proteases"/>
    <property type="match status" value="1"/>
</dbReference>
<proteinExistence type="inferred from homology"/>
<evidence type="ECO:0000259" key="3">
    <source>
        <dbReference type="PROSITE" id="PS51767"/>
    </source>
</evidence>
<dbReference type="InterPro" id="IPR034164">
    <property type="entry name" value="Pepsin-like_dom"/>
</dbReference>
<sequence>MFKALHYTAAIYVRIQFQFRDQRLLNALVSDSTRTGFWDGILGLGSPYKSVILSTMNYANNSFPFLDNVFSAFKNDSNYFTLHESRFANGTTSGGNFAIGETSLTLVDVANNNISAMPTLPVIGHAAWQISLDGVRFDEELKTEHLTLSGSPTVSANASSAIFDTGYRYVLAPKELVDAIYHRVPNATFQTSVPGMSTGGYGVPCDTKVNFTFVFGGKEYPIHPYDMIDRVDFNSNIKCVGTFVYTRENATANFTLGNPFFRNVYAKFNFGNWSNAEQDLPSVQLLSTTNATQAWLETDAMNRARAYSSNTGSATSTSANATNTTNSMNTNASSTNTDTATSSNSTSPTNTDTSSSTPSTTASNATGNANFIAARWQAIRRTALEVLALP</sequence>
<dbReference type="PANTHER" id="PTHR47966">
    <property type="entry name" value="BETA-SITE APP-CLEAVING ENZYME, ISOFORM A-RELATED"/>
    <property type="match status" value="1"/>
</dbReference>